<reference evidence="6" key="1">
    <citation type="submission" date="2016-11" db="EMBL/GenBank/DDBJ databases">
        <authorList>
            <person name="Varghese N."/>
            <person name="Submissions S."/>
        </authorList>
    </citation>
    <scope>NUCLEOTIDE SEQUENCE [LARGE SCALE GENOMIC DNA]</scope>
    <source>
        <strain evidence="6">DSM 2635</strain>
    </source>
</reference>
<comment type="similarity">
    <text evidence="1 3">Belongs to the 5'(3')-deoxyribonucleotidase family.</text>
</comment>
<proteinExistence type="inferred from homology"/>
<dbReference type="EMBL" id="FQWX01000025">
    <property type="protein sequence ID" value="SHH18857.1"/>
    <property type="molecule type" value="Genomic_DNA"/>
</dbReference>
<evidence type="ECO:0000313" key="6">
    <source>
        <dbReference type="Proteomes" id="UP000243255"/>
    </source>
</evidence>
<evidence type="ECO:0000313" key="5">
    <source>
        <dbReference type="EMBL" id="SHH18857.1"/>
    </source>
</evidence>
<dbReference type="InterPro" id="IPR052419">
    <property type="entry name" value="5_3-deoxyribonucleotidase-like"/>
</dbReference>
<feature type="active site" description="Proton donor" evidence="4">
    <location>
        <position position="11"/>
    </location>
</feature>
<dbReference type="PANTHER" id="PTHR35134:SF2">
    <property type="entry name" value="NUCLEOTIDASE YQFW-RELATED"/>
    <property type="match status" value="1"/>
</dbReference>
<evidence type="ECO:0000256" key="1">
    <source>
        <dbReference type="ARBA" id="ARBA00009589"/>
    </source>
</evidence>
<dbReference type="Pfam" id="PF06941">
    <property type="entry name" value="NT5C"/>
    <property type="match status" value="1"/>
</dbReference>
<dbReference type="RefSeq" id="WP_073126750.1">
    <property type="nucleotide sequence ID" value="NZ_BAABCH010000025.1"/>
</dbReference>
<feature type="active site" description="Nucleophile" evidence="4">
    <location>
        <position position="9"/>
    </location>
</feature>
<dbReference type="InterPro" id="IPR023214">
    <property type="entry name" value="HAD_sf"/>
</dbReference>
<dbReference type="AlphaFoldDB" id="A0A1M5QXF4"/>
<keyword evidence="6" id="KW-1185">Reference proteome</keyword>
<keyword evidence="2 3" id="KW-0378">Hydrolase</keyword>
<dbReference type="EC" id="3.1.3.-" evidence="3"/>
<dbReference type="GO" id="GO:0008253">
    <property type="term" value="F:5'-nucleotidase activity"/>
    <property type="evidence" value="ECO:0007669"/>
    <property type="project" value="InterPro"/>
</dbReference>
<organism evidence="5 6">
    <name type="scientific">Asaccharospora irregularis DSM 2635</name>
    <dbReference type="NCBI Taxonomy" id="1121321"/>
    <lineage>
        <taxon>Bacteria</taxon>
        <taxon>Bacillati</taxon>
        <taxon>Bacillota</taxon>
        <taxon>Clostridia</taxon>
        <taxon>Peptostreptococcales</taxon>
        <taxon>Peptostreptococcaceae</taxon>
        <taxon>Asaccharospora</taxon>
    </lineage>
</organism>
<dbReference type="STRING" id="1121321.SAMN04488530_12511"/>
<evidence type="ECO:0000256" key="2">
    <source>
        <dbReference type="ARBA" id="ARBA00022801"/>
    </source>
</evidence>
<dbReference type="GO" id="GO:0009264">
    <property type="term" value="P:deoxyribonucleotide catabolic process"/>
    <property type="evidence" value="ECO:0007669"/>
    <property type="project" value="InterPro"/>
</dbReference>
<dbReference type="InterPro" id="IPR036412">
    <property type="entry name" value="HAD-like_sf"/>
</dbReference>
<sequence length="186" mass="21771">MKRLNICVDIDGTITSPYHFIPYLNEIFEVDITEEECTTHNWEELYGSDIKKLYYEFNEKYIHSYKEAEVVEGAKDIIGELYKEHNVYFVTARDSLLTEVTQDWLNNNGFSDMDVYLLGTDYKIDKAKELNCDIFIEDNPSNSLALADEGIQVLLIDTNYNKDVEHENIVRVSDWTEIKNFVENVK</sequence>
<gene>
    <name evidence="5" type="ORF">SAMN04488530_12511</name>
</gene>
<dbReference type="PIRSF" id="PIRSF021362">
    <property type="entry name" value="UCP021362_HAD"/>
    <property type="match status" value="1"/>
</dbReference>
<dbReference type="InterPro" id="IPR010708">
    <property type="entry name" value="5'(3')-deoxyribonucleotidase"/>
</dbReference>
<dbReference type="Proteomes" id="UP000243255">
    <property type="component" value="Unassembled WGS sequence"/>
</dbReference>
<name>A0A1M5QXF4_9FIRM</name>
<dbReference type="PANTHER" id="PTHR35134">
    <property type="entry name" value="NUCLEOTIDASE YQFW-RELATED"/>
    <property type="match status" value="1"/>
</dbReference>
<evidence type="ECO:0000256" key="4">
    <source>
        <dbReference type="PIRSR" id="PIRSR610708-1"/>
    </source>
</evidence>
<dbReference type="SUPFAM" id="SSF56784">
    <property type="entry name" value="HAD-like"/>
    <property type="match status" value="1"/>
</dbReference>
<accession>A0A1M5QXF4</accession>
<evidence type="ECO:0000256" key="3">
    <source>
        <dbReference type="PIRNR" id="PIRNR021362"/>
    </source>
</evidence>
<dbReference type="OrthoDB" id="2471595at2"/>
<protein>
    <recommendedName>
        <fullName evidence="3">Nucleotidase</fullName>
        <ecNumber evidence="3">3.1.3.-</ecNumber>
    </recommendedName>
</protein>
<dbReference type="Gene3D" id="3.40.50.1000">
    <property type="entry name" value="HAD superfamily/HAD-like"/>
    <property type="match status" value="1"/>
</dbReference>
<dbReference type="InterPro" id="IPR009206">
    <property type="entry name" value="Nucleotidase_putative"/>
</dbReference>